<dbReference type="InterPro" id="IPR029526">
    <property type="entry name" value="PGBD"/>
</dbReference>
<evidence type="ECO:0000313" key="3">
    <source>
        <dbReference type="Proteomes" id="UP001159363"/>
    </source>
</evidence>
<feature type="domain" description="PiggyBac transposable element-derived protein" evidence="1">
    <location>
        <begin position="71"/>
        <end position="171"/>
    </location>
</feature>
<reference evidence="2 3" key="1">
    <citation type="submission" date="2023-02" db="EMBL/GenBank/DDBJ databases">
        <title>LHISI_Scaffold_Assembly.</title>
        <authorList>
            <person name="Stuart O.P."/>
            <person name="Cleave R."/>
            <person name="Magrath M.J.L."/>
            <person name="Mikheyev A.S."/>
        </authorList>
    </citation>
    <scope>NUCLEOTIDE SEQUENCE [LARGE SCALE GENOMIC DNA]</scope>
    <source>
        <strain evidence="2">Daus_M_001</strain>
        <tissue evidence="2">Leg muscle</tissue>
    </source>
</reference>
<dbReference type="EMBL" id="JARBHB010000014">
    <property type="protein sequence ID" value="KAJ8868645.1"/>
    <property type="molecule type" value="Genomic_DNA"/>
</dbReference>
<keyword evidence="3" id="KW-1185">Reference proteome</keyword>
<accession>A0ABQ9G877</accession>
<sequence length="211" mass="24434">MGQICTEQEARAYGANAIHVLQLWSREWGPIFYTNTMSRNRFTEIMRFLRFDEKSTCSSRKQDDKFRFGKNDITIDEQLFPSKCRCPFTQYTPNQPDKFGVKYWLAVDSKNQYILNGFLYLGKDATRPAHIPLGEHVVLRLMEPFFDKGRNVTTDSYFSPVSLASELKKRKPALNDMVLTSYQGKVTKNVLVLSTLHTGVDIDQQTEKKIQ</sequence>
<gene>
    <name evidence="2" type="ORF">PR048_030184</name>
</gene>
<organism evidence="2 3">
    <name type="scientific">Dryococelus australis</name>
    <dbReference type="NCBI Taxonomy" id="614101"/>
    <lineage>
        <taxon>Eukaryota</taxon>
        <taxon>Metazoa</taxon>
        <taxon>Ecdysozoa</taxon>
        <taxon>Arthropoda</taxon>
        <taxon>Hexapoda</taxon>
        <taxon>Insecta</taxon>
        <taxon>Pterygota</taxon>
        <taxon>Neoptera</taxon>
        <taxon>Polyneoptera</taxon>
        <taxon>Phasmatodea</taxon>
        <taxon>Verophasmatodea</taxon>
        <taxon>Anareolatae</taxon>
        <taxon>Phasmatidae</taxon>
        <taxon>Eurycanthinae</taxon>
        <taxon>Dryococelus</taxon>
    </lineage>
</organism>
<evidence type="ECO:0000313" key="2">
    <source>
        <dbReference type="EMBL" id="KAJ8868645.1"/>
    </source>
</evidence>
<dbReference type="Pfam" id="PF13843">
    <property type="entry name" value="DDE_Tnp_1_7"/>
    <property type="match status" value="1"/>
</dbReference>
<proteinExistence type="predicted"/>
<dbReference type="PANTHER" id="PTHR46599:SF6">
    <property type="entry name" value="DUAL SPECIFICITY PHOSPHATASE 26"/>
    <property type="match status" value="1"/>
</dbReference>
<comment type="caution">
    <text evidence="2">The sequence shown here is derived from an EMBL/GenBank/DDBJ whole genome shotgun (WGS) entry which is preliminary data.</text>
</comment>
<name>A0ABQ9G877_9NEOP</name>
<dbReference type="Proteomes" id="UP001159363">
    <property type="component" value="Chromosome 13"/>
</dbReference>
<dbReference type="PANTHER" id="PTHR46599">
    <property type="entry name" value="PIGGYBAC TRANSPOSABLE ELEMENT-DERIVED PROTEIN 4"/>
    <property type="match status" value="1"/>
</dbReference>
<evidence type="ECO:0000259" key="1">
    <source>
        <dbReference type="Pfam" id="PF13843"/>
    </source>
</evidence>
<protein>
    <recommendedName>
        <fullName evidence="1">PiggyBac transposable element-derived protein domain-containing protein</fullName>
    </recommendedName>
</protein>